<evidence type="ECO:0000313" key="5">
    <source>
        <dbReference type="Proteomes" id="UP000593574"/>
    </source>
</evidence>
<keyword evidence="2" id="KW-0611">Plant defense</keyword>
<dbReference type="InterPro" id="IPR036388">
    <property type="entry name" value="WH-like_DNA-bd_sf"/>
</dbReference>
<dbReference type="AlphaFoldDB" id="A0A7J9AIF8"/>
<dbReference type="Pfam" id="PF23559">
    <property type="entry name" value="WHD_DRP"/>
    <property type="match status" value="1"/>
</dbReference>
<dbReference type="EMBL" id="JABEZV010000010">
    <property type="protein sequence ID" value="MBA0723805.1"/>
    <property type="molecule type" value="Genomic_DNA"/>
</dbReference>
<comment type="caution">
    <text evidence="4">The sequence shown here is derived from an EMBL/GenBank/DDBJ whole genome shotgun (WGS) entry which is preliminary data.</text>
</comment>
<keyword evidence="1" id="KW-0677">Repeat</keyword>
<evidence type="ECO:0000256" key="2">
    <source>
        <dbReference type="ARBA" id="ARBA00022821"/>
    </source>
</evidence>
<reference evidence="4 5" key="1">
    <citation type="journal article" date="2019" name="Genome Biol. Evol.">
        <title>Insights into the evolution of the New World diploid cottons (Gossypium, subgenus Houzingenia) based on genome sequencing.</title>
        <authorList>
            <person name="Grover C.E."/>
            <person name="Arick M.A. 2nd"/>
            <person name="Thrash A."/>
            <person name="Conover J.L."/>
            <person name="Sanders W.S."/>
            <person name="Peterson D.G."/>
            <person name="Frelichowski J.E."/>
            <person name="Scheffler J.A."/>
            <person name="Scheffler B.E."/>
            <person name="Wendel J.F."/>
        </authorList>
    </citation>
    <scope>NUCLEOTIDE SEQUENCE [LARGE SCALE GENOMIC DNA]</scope>
    <source>
        <strain evidence="4">4</strain>
        <tissue evidence="4">Leaf</tissue>
    </source>
</reference>
<dbReference type="PANTHER" id="PTHR23155">
    <property type="entry name" value="DISEASE RESISTANCE PROTEIN RP"/>
    <property type="match status" value="1"/>
</dbReference>
<evidence type="ECO:0000313" key="4">
    <source>
        <dbReference type="EMBL" id="MBA0723805.1"/>
    </source>
</evidence>
<name>A0A7J9AIF8_9ROSI</name>
<proteinExistence type="predicted"/>
<dbReference type="Proteomes" id="UP000593574">
    <property type="component" value="Unassembled WGS sequence"/>
</dbReference>
<dbReference type="InterPro" id="IPR044974">
    <property type="entry name" value="Disease_R_plants"/>
</dbReference>
<keyword evidence="5" id="KW-1185">Reference proteome</keyword>
<dbReference type="GO" id="GO:0098542">
    <property type="term" value="P:defense response to other organism"/>
    <property type="evidence" value="ECO:0007669"/>
    <property type="project" value="TreeGrafter"/>
</dbReference>
<sequence>MIICLTLQRNICLLYCCLYPEDYCIPKKRLVEYWFCEGLLNAFDRIDEAQMQGDNIIHSLISACLLENVSEMDEGDSVKMHDVICDMALWITREFEQRIILLSMQRLNYLKNQMLRH</sequence>
<dbReference type="FunFam" id="1.10.10.10:FF:000322">
    <property type="entry name" value="Probable disease resistance protein At1g63360"/>
    <property type="match status" value="1"/>
</dbReference>
<gene>
    <name evidence="4" type="ORF">Golax_004354</name>
</gene>
<feature type="non-terminal residue" evidence="4">
    <location>
        <position position="1"/>
    </location>
</feature>
<dbReference type="Gene3D" id="1.10.10.10">
    <property type="entry name" value="Winged helix-like DNA-binding domain superfamily/Winged helix DNA-binding domain"/>
    <property type="match status" value="1"/>
</dbReference>
<evidence type="ECO:0000256" key="1">
    <source>
        <dbReference type="ARBA" id="ARBA00022737"/>
    </source>
</evidence>
<evidence type="ECO:0000259" key="3">
    <source>
        <dbReference type="Pfam" id="PF23559"/>
    </source>
</evidence>
<dbReference type="InterPro" id="IPR058922">
    <property type="entry name" value="WHD_DRP"/>
</dbReference>
<protein>
    <recommendedName>
        <fullName evidence="3">Disease resistance protein winged helix domain-containing protein</fullName>
    </recommendedName>
</protein>
<accession>A0A7J9AIF8</accession>
<organism evidence="4 5">
    <name type="scientific">Gossypium laxum</name>
    <dbReference type="NCBI Taxonomy" id="34288"/>
    <lineage>
        <taxon>Eukaryota</taxon>
        <taxon>Viridiplantae</taxon>
        <taxon>Streptophyta</taxon>
        <taxon>Embryophyta</taxon>
        <taxon>Tracheophyta</taxon>
        <taxon>Spermatophyta</taxon>
        <taxon>Magnoliopsida</taxon>
        <taxon>eudicotyledons</taxon>
        <taxon>Gunneridae</taxon>
        <taxon>Pentapetalae</taxon>
        <taxon>rosids</taxon>
        <taxon>malvids</taxon>
        <taxon>Malvales</taxon>
        <taxon>Malvaceae</taxon>
        <taxon>Malvoideae</taxon>
        <taxon>Gossypium</taxon>
    </lineage>
</organism>
<dbReference type="PANTHER" id="PTHR23155:SF1044">
    <property type="entry name" value="DISEASE RESISTANCE PROTEIN RPS2"/>
    <property type="match status" value="1"/>
</dbReference>
<feature type="domain" description="Disease resistance protein winged helix" evidence="3">
    <location>
        <begin position="18"/>
        <end position="88"/>
    </location>
</feature>